<dbReference type="AlphaFoldDB" id="F8K1V4"/>
<dbReference type="Proteomes" id="UP000007842">
    <property type="component" value="Chromosome"/>
</dbReference>
<organism evidence="6 7">
    <name type="scientific">Streptantibioticus cattleyicolor (strain ATCC 35852 / DSM 46488 / JCM 4925 / NBRC 14057 / NRRL 8057)</name>
    <name type="common">Streptomyces cattleya</name>
    <dbReference type="NCBI Taxonomy" id="1003195"/>
    <lineage>
        <taxon>Bacteria</taxon>
        <taxon>Bacillati</taxon>
        <taxon>Actinomycetota</taxon>
        <taxon>Actinomycetes</taxon>
        <taxon>Kitasatosporales</taxon>
        <taxon>Streptomycetaceae</taxon>
        <taxon>Streptantibioticus</taxon>
    </lineage>
</organism>
<keyword evidence="4" id="KW-0460">Magnesium</keyword>
<comment type="cofactor">
    <cofactor evidence="1">
        <name>Mg(2+)</name>
        <dbReference type="ChEBI" id="CHEBI:18420"/>
    </cofactor>
</comment>
<dbReference type="PATRIC" id="fig|1003195.11.peg.1709"/>
<dbReference type="SFLD" id="SFLDS00003">
    <property type="entry name" value="Haloacid_Dehalogenase"/>
    <property type="match status" value="1"/>
</dbReference>
<evidence type="ECO:0000256" key="5">
    <source>
        <dbReference type="ARBA" id="ARBA00023277"/>
    </source>
</evidence>
<dbReference type="PANTHER" id="PTHR46193">
    <property type="entry name" value="6-PHOSPHOGLUCONATE PHOSPHATASE"/>
    <property type="match status" value="1"/>
</dbReference>
<accession>G8WYN5</accession>
<dbReference type="GO" id="GO:0016787">
    <property type="term" value="F:hydrolase activity"/>
    <property type="evidence" value="ECO:0007669"/>
    <property type="project" value="UniProtKB-KW"/>
</dbReference>
<evidence type="ECO:0000313" key="7">
    <source>
        <dbReference type="Proteomes" id="UP000007842"/>
    </source>
</evidence>
<sequence length="262" mass="26920">MGYGGDAPGGPWATEVPGPALDGVRAVLLDTDGVITDTARLHAAAWKEAFDACLRAHGDDRPFDPDAEYRAHVDGASRLDGAAAFLASRALRLPAGHPGDPPGTGTVHAVAAAKDRLLTVALTAGPVTAWPDAVRLLRALRRAGVARAAVSASRHASQALRAAGVDALLDLVVDGREAARLGLPGKPDPALFRHAARRLGHRPDRTAVAEDAPAGTEAARRGGFHPVIGVDRTGGRATAELTAHGADLIVTDLTRLLRPAGG</sequence>
<dbReference type="Gene3D" id="1.10.150.240">
    <property type="entry name" value="Putative phosphatase, domain 2"/>
    <property type="match status" value="1"/>
</dbReference>
<dbReference type="eggNOG" id="COG0637">
    <property type="taxonomic scope" value="Bacteria"/>
</dbReference>
<dbReference type="PANTHER" id="PTHR46193:SF18">
    <property type="entry name" value="HEXITOL PHOSPHATASE B"/>
    <property type="match status" value="1"/>
</dbReference>
<evidence type="ECO:0000256" key="4">
    <source>
        <dbReference type="ARBA" id="ARBA00022842"/>
    </source>
</evidence>
<dbReference type="EMBL" id="CP003219">
    <property type="protein sequence ID" value="AEW92426.1"/>
    <property type="molecule type" value="Genomic_DNA"/>
</dbReference>
<dbReference type="SMR" id="F8K1V4"/>
<dbReference type="InterPro" id="IPR023198">
    <property type="entry name" value="PGP-like_dom2"/>
</dbReference>
<dbReference type="KEGG" id="scy:SCATT_00550"/>
<dbReference type="STRING" id="1003195.SCATT_00550"/>
<evidence type="ECO:0000256" key="1">
    <source>
        <dbReference type="ARBA" id="ARBA00001946"/>
    </source>
</evidence>
<dbReference type="GO" id="GO:0046872">
    <property type="term" value="F:metal ion binding"/>
    <property type="evidence" value="ECO:0007669"/>
    <property type="project" value="UniProtKB-KW"/>
</dbReference>
<evidence type="ECO:0000313" key="6">
    <source>
        <dbReference type="EMBL" id="AEW92426.1"/>
    </source>
</evidence>
<dbReference type="OrthoDB" id="9797743at2"/>
<dbReference type="NCBIfam" id="TIGR01509">
    <property type="entry name" value="HAD-SF-IA-v3"/>
    <property type="match status" value="1"/>
</dbReference>
<dbReference type="SUPFAM" id="SSF56784">
    <property type="entry name" value="HAD-like"/>
    <property type="match status" value="1"/>
</dbReference>
<evidence type="ECO:0000256" key="3">
    <source>
        <dbReference type="ARBA" id="ARBA00022723"/>
    </source>
</evidence>
<dbReference type="InterPro" id="IPR023214">
    <property type="entry name" value="HAD_sf"/>
</dbReference>
<dbReference type="SFLD" id="SFLDG01129">
    <property type="entry name" value="C1.5:_HAD__Beta-PGM__Phosphata"/>
    <property type="match status" value="1"/>
</dbReference>
<comment type="similarity">
    <text evidence="2">Belongs to the HAD-like hydrolase superfamily. CbbY/CbbZ/Gph/YieH family.</text>
</comment>
<dbReference type="InterPro" id="IPR006439">
    <property type="entry name" value="HAD-SF_hydro_IA"/>
</dbReference>
<evidence type="ECO:0000256" key="2">
    <source>
        <dbReference type="ARBA" id="ARBA00006171"/>
    </source>
</evidence>
<dbReference type="Gene3D" id="3.40.50.1000">
    <property type="entry name" value="HAD superfamily/HAD-like"/>
    <property type="match status" value="1"/>
</dbReference>
<dbReference type="InterPro" id="IPR036412">
    <property type="entry name" value="HAD-like_sf"/>
</dbReference>
<dbReference type="HOGENOM" id="CLU_045011_4_0_11"/>
<dbReference type="InterPro" id="IPR051600">
    <property type="entry name" value="Beta-PGM-like"/>
</dbReference>
<reference evidence="7" key="1">
    <citation type="submission" date="2011-12" db="EMBL/GenBank/DDBJ databases">
        <title>Complete genome sequence of Streptomyces cattleya strain DSM 46488.</title>
        <authorList>
            <person name="Ou H.-Y."/>
            <person name="Li P."/>
            <person name="Zhao C."/>
            <person name="O'Hagan D."/>
            <person name="Deng Z."/>
        </authorList>
    </citation>
    <scope>NUCLEOTIDE SEQUENCE [LARGE SCALE GENOMIC DNA]</scope>
    <source>
        <strain evidence="7">ATCC 35852 / DSM 46488 / JCM 4925 / NBRC 14057 / NRRL 8057</strain>
    </source>
</reference>
<gene>
    <name evidence="6" type="ordered locus">SCATT_00550</name>
</gene>
<dbReference type="RefSeq" id="WP_014140830.1">
    <property type="nucleotide sequence ID" value="NC_016111.1"/>
</dbReference>
<keyword evidence="7" id="KW-1185">Reference proteome</keyword>
<dbReference type="KEGG" id="sct:SCAT_0053"/>
<protein>
    <submittedName>
        <fullName evidence="6">Beta-phosphoglucomutase family hydrolase</fullName>
    </submittedName>
</protein>
<dbReference type="Pfam" id="PF00702">
    <property type="entry name" value="Hydrolase"/>
    <property type="match status" value="1"/>
</dbReference>
<keyword evidence="6" id="KW-0378">Hydrolase</keyword>
<proteinExistence type="inferred from homology"/>
<accession>F8K1V4</accession>
<keyword evidence="5" id="KW-0119">Carbohydrate metabolism</keyword>
<keyword evidence="3" id="KW-0479">Metal-binding</keyword>
<name>F8K1V4_STREN</name>